<dbReference type="Pfam" id="PF01926">
    <property type="entry name" value="MMR_HSR1"/>
    <property type="match status" value="1"/>
</dbReference>
<gene>
    <name evidence="2" type="ORF">SAMN05421881_100168</name>
</gene>
<dbReference type="EMBL" id="FNOY01000001">
    <property type="protein sequence ID" value="SDX43198.1"/>
    <property type="molecule type" value="Genomic_DNA"/>
</dbReference>
<dbReference type="InterPro" id="IPR027417">
    <property type="entry name" value="P-loop_NTPase"/>
</dbReference>
<evidence type="ECO:0000313" key="2">
    <source>
        <dbReference type="EMBL" id="SDX43198.1"/>
    </source>
</evidence>
<organism evidence="2 3">
    <name type="scientific">Nitrosomonas halophila</name>
    <dbReference type="NCBI Taxonomy" id="44576"/>
    <lineage>
        <taxon>Bacteria</taxon>
        <taxon>Pseudomonadati</taxon>
        <taxon>Pseudomonadota</taxon>
        <taxon>Betaproteobacteria</taxon>
        <taxon>Nitrosomonadales</taxon>
        <taxon>Nitrosomonadaceae</taxon>
        <taxon>Nitrosomonas</taxon>
    </lineage>
</organism>
<name>A0A1H3BND2_9PROT</name>
<dbReference type="STRING" id="44576.SAMN05421881_100168"/>
<dbReference type="InterPro" id="IPR006073">
    <property type="entry name" value="GTP-bd"/>
</dbReference>
<reference evidence="2 3" key="1">
    <citation type="submission" date="2016-10" db="EMBL/GenBank/DDBJ databases">
        <authorList>
            <person name="de Groot N.N."/>
        </authorList>
    </citation>
    <scope>NUCLEOTIDE SEQUENCE [LARGE SCALE GENOMIC DNA]</scope>
    <source>
        <strain evidence="2 3">Nm1</strain>
    </source>
</reference>
<feature type="domain" description="G" evidence="1">
    <location>
        <begin position="50"/>
        <end position="134"/>
    </location>
</feature>
<evidence type="ECO:0000259" key="1">
    <source>
        <dbReference type="Pfam" id="PF01926"/>
    </source>
</evidence>
<dbReference type="CDD" id="cd00882">
    <property type="entry name" value="Ras_like_GTPase"/>
    <property type="match status" value="1"/>
</dbReference>
<accession>A0A1H3BND2</accession>
<dbReference type="GO" id="GO:0005525">
    <property type="term" value="F:GTP binding"/>
    <property type="evidence" value="ECO:0007669"/>
    <property type="project" value="InterPro"/>
</dbReference>
<dbReference type="Gene3D" id="3.40.50.300">
    <property type="entry name" value="P-loop containing nucleotide triphosphate hydrolases"/>
    <property type="match status" value="1"/>
</dbReference>
<protein>
    <submittedName>
        <fullName evidence="2">Uncharacterized conserved protein, DUF697 family</fullName>
    </submittedName>
</protein>
<sequence length="411" mass="45664">MIMNSDYFKNWQDYWKKLQSLLLDPKIDEAALEASLRTAREHVPVPVLWLLGKTQAGKTSIIRSLTGSETAQIGNGFQSCTRHSRFYDFPGEMPIVRFLDTRGLGEVDYDPADDIRFCASQAHLLLAVMKVADLRQEVLFDVLHDIRLQHPEWPLLMVQTGLHELYPAAGKHILPWPYGHEPWPATLPAELKRALLAQRAAAQKLPGFAPIHWIAVDLTLPEDGFEPSDYGLEGLWQAIESLLPLGLQHQLSDEQTVRDLYAHTAHQHIVGYALTAAGLGALPAVDLVAVTAVQAKLLHSLAVLYAQRWDTRTVSEFLGLLGTGIATSYLTRFIGRTVTKLIPILGQTAGAVWGASASGATTYALGKASTYFFNQRKQGLNVDPAVMRRIYAESLEKGRTLMSERLRDQPK</sequence>
<dbReference type="AlphaFoldDB" id="A0A1H3BND2"/>
<dbReference type="SUPFAM" id="SSF52540">
    <property type="entry name" value="P-loop containing nucleoside triphosphate hydrolases"/>
    <property type="match status" value="1"/>
</dbReference>
<evidence type="ECO:0000313" key="3">
    <source>
        <dbReference type="Proteomes" id="UP000198640"/>
    </source>
</evidence>
<proteinExistence type="predicted"/>
<keyword evidence="3" id="KW-1185">Reference proteome</keyword>
<dbReference type="Proteomes" id="UP000198640">
    <property type="component" value="Unassembled WGS sequence"/>
</dbReference>